<dbReference type="STRING" id="642492.Clole_2047"/>
<dbReference type="HOGENOM" id="CLU_076318_1_1_9"/>
<keyword evidence="2" id="KW-1185">Reference proteome</keyword>
<dbReference type="EMBL" id="CP002582">
    <property type="protein sequence ID" value="ADZ83761.1"/>
    <property type="molecule type" value="Genomic_DNA"/>
</dbReference>
<gene>
    <name evidence="1" type="ordered locus">Clole_2047</name>
</gene>
<dbReference type="KEGG" id="cle:Clole_2047"/>
<organism evidence="1 2">
    <name type="scientific">Cellulosilyticum lentocellum (strain ATCC 49066 / DSM 5427 / NCIMB 11756 / RHM5)</name>
    <name type="common">Clostridium lentocellum</name>
    <dbReference type="NCBI Taxonomy" id="642492"/>
    <lineage>
        <taxon>Bacteria</taxon>
        <taxon>Bacillati</taxon>
        <taxon>Bacillota</taxon>
        <taxon>Clostridia</taxon>
        <taxon>Lachnospirales</taxon>
        <taxon>Cellulosilyticaceae</taxon>
        <taxon>Cellulosilyticum</taxon>
    </lineage>
</organism>
<dbReference type="eggNOG" id="COG1683">
    <property type="taxonomic scope" value="Bacteria"/>
</dbReference>
<dbReference type="PANTHER" id="PTHR30087:SF1">
    <property type="entry name" value="HYPOTHETICAL CYTOSOLIC PROTEIN"/>
    <property type="match status" value="1"/>
</dbReference>
<proteinExistence type="predicted"/>
<evidence type="ECO:0000313" key="2">
    <source>
        <dbReference type="Proteomes" id="UP000008467"/>
    </source>
</evidence>
<protein>
    <submittedName>
        <fullName evidence="1">Uncharacterized protein</fullName>
    </submittedName>
</protein>
<dbReference type="PANTHER" id="PTHR30087">
    <property type="entry name" value="INNER MEMBRANE PROTEIN"/>
    <property type="match status" value="1"/>
</dbReference>
<dbReference type="Proteomes" id="UP000008467">
    <property type="component" value="Chromosome"/>
</dbReference>
<accession>F2JQ99</accession>
<evidence type="ECO:0000313" key="1">
    <source>
        <dbReference type="EMBL" id="ADZ83761.1"/>
    </source>
</evidence>
<dbReference type="InterPro" id="IPR007553">
    <property type="entry name" value="2-thiour_desulf"/>
</dbReference>
<dbReference type="Pfam" id="PF04463">
    <property type="entry name" value="2-thiour_desulf"/>
    <property type="match status" value="1"/>
</dbReference>
<dbReference type="AlphaFoldDB" id="F2JQ99"/>
<dbReference type="RefSeq" id="WP_013657055.1">
    <property type="nucleotide sequence ID" value="NC_015275.1"/>
</dbReference>
<sequence length="148" mass="15794">MILVSSCLCGEKCKYNGGDNKNEAVMTLCEREPHIKVCPEVLGGLSTPRVPAEIIGGSAQDVLKGNAKIYTKTGMDVTAAFLKGAERVVSLLEHYPIEKAILKAKSPSCGKGKIYDGHFKGCLIEGNGVTAQALMNKGIKVITEEELI</sequence>
<reference evidence="1 2" key="1">
    <citation type="journal article" date="2011" name="J. Bacteriol.">
        <title>Complete genome sequence of the cellulose-degrading bacterium Cellulosilyticum lentocellum.</title>
        <authorList>
            <consortium name="US DOE Joint Genome Institute"/>
            <person name="Miller D.A."/>
            <person name="Suen G."/>
            <person name="Bruce D."/>
            <person name="Copeland A."/>
            <person name="Cheng J.F."/>
            <person name="Detter C."/>
            <person name="Goodwin L.A."/>
            <person name="Han C.S."/>
            <person name="Hauser L.J."/>
            <person name="Land M.L."/>
            <person name="Lapidus A."/>
            <person name="Lucas S."/>
            <person name="Meincke L."/>
            <person name="Pitluck S."/>
            <person name="Tapia R."/>
            <person name="Teshima H."/>
            <person name="Woyke T."/>
            <person name="Fox B.G."/>
            <person name="Angert E.R."/>
            <person name="Currie C.R."/>
        </authorList>
    </citation>
    <scope>NUCLEOTIDE SEQUENCE [LARGE SCALE GENOMIC DNA]</scope>
    <source>
        <strain evidence="2">ATCC 49066 / DSM 5427 / NCIMB 11756 / RHM5</strain>
    </source>
</reference>
<name>F2JQ99_CELLD</name>